<comment type="caution">
    <text evidence="3">The sequence shown here is derived from an EMBL/GenBank/DDBJ whole genome shotgun (WGS) entry which is preliminary data.</text>
</comment>
<evidence type="ECO:0000313" key="3">
    <source>
        <dbReference type="EMBL" id="KGM55558.1"/>
    </source>
</evidence>
<dbReference type="STRING" id="913325.N799_06795"/>
<proteinExistence type="predicted"/>
<evidence type="ECO:0000256" key="1">
    <source>
        <dbReference type="SAM" id="MobiDB-lite"/>
    </source>
</evidence>
<name>A0A0A0EZS2_9GAMM</name>
<dbReference type="RefSeq" id="WP_036211595.1">
    <property type="nucleotide sequence ID" value="NZ_AVPT01000018.1"/>
</dbReference>
<dbReference type="OrthoDB" id="5193828at2"/>
<gene>
    <name evidence="3" type="ORF">N799_06795</name>
</gene>
<keyword evidence="2" id="KW-0732">Signal</keyword>
<dbReference type="PROSITE" id="PS51257">
    <property type="entry name" value="PROKAR_LIPOPROTEIN"/>
    <property type="match status" value="1"/>
</dbReference>
<feature type="compositionally biased region" description="Pro residues" evidence="1">
    <location>
        <begin position="46"/>
        <end position="57"/>
    </location>
</feature>
<accession>A0A0A0EZS2</accession>
<feature type="region of interest" description="Disordered" evidence="1">
    <location>
        <begin position="27"/>
        <end position="69"/>
    </location>
</feature>
<feature type="chain" id="PRO_5001969469" description="Lectin" evidence="2">
    <location>
        <begin position="24"/>
        <end position="217"/>
    </location>
</feature>
<keyword evidence="4" id="KW-1185">Reference proteome</keyword>
<evidence type="ECO:0008006" key="5">
    <source>
        <dbReference type="Google" id="ProtNLM"/>
    </source>
</evidence>
<dbReference type="Proteomes" id="UP000029989">
    <property type="component" value="Unassembled WGS sequence"/>
</dbReference>
<organism evidence="3 4">
    <name type="scientific">Lysobacter arseniciresistens ZS79</name>
    <dbReference type="NCBI Taxonomy" id="913325"/>
    <lineage>
        <taxon>Bacteria</taxon>
        <taxon>Pseudomonadati</taxon>
        <taxon>Pseudomonadota</taxon>
        <taxon>Gammaproteobacteria</taxon>
        <taxon>Lysobacterales</taxon>
        <taxon>Lysobacteraceae</taxon>
        <taxon>Novilysobacter</taxon>
    </lineage>
</organism>
<protein>
    <recommendedName>
        <fullName evidence="5">Lectin</fullName>
    </recommendedName>
</protein>
<dbReference type="AlphaFoldDB" id="A0A0A0EZS2"/>
<evidence type="ECO:0000256" key="2">
    <source>
        <dbReference type="SAM" id="SignalP"/>
    </source>
</evidence>
<reference evidence="3 4" key="1">
    <citation type="journal article" date="2015" name="Stand. Genomic Sci.">
        <title>Genomic information of the arsenic-resistant bacterium Lysobacter arseniciresistens type strain ZS79(T) and comparison of Lysobacter draft genomes.</title>
        <authorList>
            <person name="Liu L."/>
            <person name="Zhang S."/>
            <person name="Luo M."/>
            <person name="Wang G."/>
        </authorList>
    </citation>
    <scope>NUCLEOTIDE SEQUENCE [LARGE SCALE GENOMIC DNA]</scope>
    <source>
        <strain evidence="3 4">ZS79</strain>
    </source>
</reference>
<feature type="signal peptide" evidence="2">
    <location>
        <begin position="1"/>
        <end position="23"/>
    </location>
</feature>
<evidence type="ECO:0000313" key="4">
    <source>
        <dbReference type="Proteomes" id="UP000029989"/>
    </source>
</evidence>
<sequence>MPSRPDRILAAALLALAITACSADDGAAVDPSAAAGDPPTTIGPDAPKPAAPAPAPAEPTATGDARFDGYGPARFGMSADAVRAAWNGGDLGEPGDAPAGGPDGSDACFHLSPVGQPDQAYFAMMFEGGRFVRYSVANDGMAAPGGGRRGMDEAGLEALYGPVTDRSPHKYVDGEYLRVADPSGSDAVLLFETDADDVVTEWRVGLPPQVDYVEGCS</sequence>
<dbReference type="EMBL" id="AVPT01000018">
    <property type="protein sequence ID" value="KGM55558.1"/>
    <property type="molecule type" value="Genomic_DNA"/>
</dbReference>
<dbReference type="eggNOG" id="ENOG5030YCI">
    <property type="taxonomic scope" value="Bacteria"/>
</dbReference>